<name>A0A0A9FHT9_ARUDO</name>
<accession>A0A0A9FHT9</accession>
<proteinExistence type="predicted"/>
<protein>
    <submittedName>
        <fullName evidence="1">Uncharacterized protein</fullName>
    </submittedName>
</protein>
<sequence length="46" mass="5038">MPSLQLAEKGMVRAGLCFVSSNGMCSHLRGILLIDRFILCTIIKSN</sequence>
<dbReference type="AlphaFoldDB" id="A0A0A9FHT9"/>
<reference evidence="1" key="2">
    <citation type="journal article" date="2015" name="Data Brief">
        <title>Shoot transcriptome of the giant reed, Arundo donax.</title>
        <authorList>
            <person name="Barrero R.A."/>
            <person name="Guerrero F.D."/>
            <person name="Moolhuijzen P."/>
            <person name="Goolsby J.A."/>
            <person name="Tidwell J."/>
            <person name="Bellgard S.E."/>
            <person name="Bellgard M.I."/>
        </authorList>
    </citation>
    <scope>NUCLEOTIDE SEQUENCE</scope>
    <source>
        <tissue evidence="1">Shoot tissue taken approximately 20 cm above the soil surface</tissue>
    </source>
</reference>
<evidence type="ECO:0000313" key="1">
    <source>
        <dbReference type="EMBL" id="JAE10804.1"/>
    </source>
</evidence>
<reference evidence="1" key="1">
    <citation type="submission" date="2014-09" db="EMBL/GenBank/DDBJ databases">
        <authorList>
            <person name="Magalhaes I.L.F."/>
            <person name="Oliveira U."/>
            <person name="Santos F.R."/>
            <person name="Vidigal T.H.D.A."/>
            <person name="Brescovit A.D."/>
            <person name="Santos A.J."/>
        </authorList>
    </citation>
    <scope>NUCLEOTIDE SEQUENCE</scope>
    <source>
        <tissue evidence="1">Shoot tissue taken approximately 20 cm above the soil surface</tissue>
    </source>
</reference>
<organism evidence="1">
    <name type="scientific">Arundo donax</name>
    <name type="common">Giant reed</name>
    <name type="synonym">Donax arundinaceus</name>
    <dbReference type="NCBI Taxonomy" id="35708"/>
    <lineage>
        <taxon>Eukaryota</taxon>
        <taxon>Viridiplantae</taxon>
        <taxon>Streptophyta</taxon>
        <taxon>Embryophyta</taxon>
        <taxon>Tracheophyta</taxon>
        <taxon>Spermatophyta</taxon>
        <taxon>Magnoliopsida</taxon>
        <taxon>Liliopsida</taxon>
        <taxon>Poales</taxon>
        <taxon>Poaceae</taxon>
        <taxon>PACMAD clade</taxon>
        <taxon>Arundinoideae</taxon>
        <taxon>Arundineae</taxon>
        <taxon>Arundo</taxon>
    </lineage>
</organism>
<dbReference type="EMBL" id="GBRH01187092">
    <property type="protein sequence ID" value="JAE10804.1"/>
    <property type="molecule type" value="Transcribed_RNA"/>
</dbReference>